<evidence type="ECO:0000259" key="4">
    <source>
        <dbReference type="PROSITE" id="PS50853"/>
    </source>
</evidence>
<feature type="region of interest" description="Disordered" evidence="2">
    <location>
        <begin position="475"/>
        <end position="517"/>
    </location>
</feature>
<evidence type="ECO:0000256" key="2">
    <source>
        <dbReference type="SAM" id="MobiDB-lite"/>
    </source>
</evidence>
<dbReference type="EMBL" id="ML996692">
    <property type="protein sequence ID" value="KAF2401668.1"/>
    <property type="molecule type" value="Genomic_DNA"/>
</dbReference>
<keyword evidence="1" id="KW-0175">Coiled coil</keyword>
<feature type="region of interest" description="Disordered" evidence="2">
    <location>
        <begin position="837"/>
        <end position="1037"/>
    </location>
</feature>
<dbReference type="SUPFAM" id="SSF49265">
    <property type="entry name" value="Fibronectin type III"/>
    <property type="match status" value="1"/>
</dbReference>
<feature type="compositionally biased region" description="Low complexity" evidence="2">
    <location>
        <begin position="595"/>
        <end position="626"/>
    </location>
</feature>
<organism evidence="5 6">
    <name type="scientific">Trichodelitschia bisporula</name>
    <dbReference type="NCBI Taxonomy" id="703511"/>
    <lineage>
        <taxon>Eukaryota</taxon>
        <taxon>Fungi</taxon>
        <taxon>Dikarya</taxon>
        <taxon>Ascomycota</taxon>
        <taxon>Pezizomycotina</taxon>
        <taxon>Dothideomycetes</taxon>
        <taxon>Dothideomycetes incertae sedis</taxon>
        <taxon>Phaeotrichales</taxon>
        <taxon>Phaeotrichaceae</taxon>
        <taxon>Trichodelitschia</taxon>
    </lineage>
</organism>
<name>A0A6G1I043_9PEZI</name>
<reference evidence="5" key="1">
    <citation type="journal article" date="2020" name="Stud. Mycol.">
        <title>101 Dothideomycetes genomes: a test case for predicting lifestyles and emergence of pathogens.</title>
        <authorList>
            <person name="Haridas S."/>
            <person name="Albert R."/>
            <person name="Binder M."/>
            <person name="Bloem J."/>
            <person name="Labutti K."/>
            <person name="Salamov A."/>
            <person name="Andreopoulos B."/>
            <person name="Baker S."/>
            <person name="Barry K."/>
            <person name="Bills G."/>
            <person name="Bluhm B."/>
            <person name="Cannon C."/>
            <person name="Castanera R."/>
            <person name="Culley D."/>
            <person name="Daum C."/>
            <person name="Ezra D."/>
            <person name="Gonzalez J."/>
            <person name="Henrissat B."/>
            <person name="Kuo A."/>
            <person name="Liang C."/>
            <person name="Lipzen A."/>
            <person name="Lutzoni F."/>
            <person name="Magnuson J."/>
            <person name="Mondo S."/>
            <person name="Nolan M."/>
            <person name="Ohm R."/>
            <person name="Pangilinan J."/>
            <person name="Park H.-J."/>
            <person name="Ramirez L."/>
            <person name="Alfaro M."/>
            <person name="Sun H."/>
            <person name="Tritt A."/>
            <person name="Yoshinaga Y."/>
            <person name="Zwiers L.-H."/>
            <person name="Turgeon B."/>
            <person name="Goodwin S."/>
            <person name="Spatafora J."/>
            <person name="Crous P."/>
            <person name="Grigoriev I."/>
        </authorList>
    </citation>
    <scope>NUCLEOTIDE SEQUENCE</scope>
    <source>
        <strain evidence="5">CBS 262.69</strain>
    </source>
</reference>
<evidence type="ECO:0000256" key="1">
    <source>
        <dbReference type="SAM" id="Coils"/>
    </source>
</evidence>
<feature type="compositionally biased region" description="Polar residues" evidence="2">
    <location>
        <begin position="627"/>
        <end position="644"/>
    </location>
</feature>
<evidence type="ECO:0000313" key="5">
    <source>
        <dbReference type="EMBL" id="KAF2401668.1"/>
    </source>
</evidence>
<dbReference type="Gene3D" id="2.60.40.10">
    <property type="entry name" value="Immunoglobulins"/>
    <property type="match status" value="1"/>
</dbReference>
<feature type="compositionally biased region" description="Polar residues" evidence="2">
    <location>
        <begin position="661"/>
        <end position="671"/>
    </location>
</feature>
<feature type="compositionally biased region" description="Polar residues" evidence="2">
    <location>
        <begin position="1022"/>
        <end position="1037"/>
    </location>
</feature>
<keyword evidence="3" id="KW-0472">Membrane</keyword>
<dbReference type="AlphaFoldDB" id="A0A6G1I043"/>
<feature type="coiled-coil region" evidence="1">
    <location>
        <begin position="386"/>
        <end position="413"/>
    </location>
</feature>
<feature type="compositionally biased region" description="Polar residues" evidence="2">
    <location>
        <begin position="739"/>
        <end position="757"/>
    </location>
</feature>
<sequence>MAQILSSEHPFFFSTPLLHHNHHFAASSADMWVAAFAFSWFSTAVVIAALSWLSVRAYQVLSKPSEELINLLGLDVPLAPTLSLAAIKADGVLLNWKAPDQKASGIRHHVQVNGVTLDGELPTHETSFAIVKLRPDSGFSIRLLAINSAGFHAESEVLRVRTKPTASHDYFYPQDEVEEEDFIPMIQSYRALVDTNPASVIPQGMHREHSNTAQPKQPRQGRRSLPPTQPSEPQDTQESAQEESLKELTEKLDKLRAEVDSCDQTIEREDDEFQINHSTLLEQFNELKQAVADKENTSKALKKQVVDLSNQNTTAQNRRVAAEKKLEQKLAEQQKLRDDAERWNREMSEIHAECKRLEFEQAKATQEAEEEIARLREEHCAETTAHRSLEESLKQSRTTIEDLKHETERLQGDDVPYTGYFTTAEEEEWSVKFSHLQHCYNAAFQELTQAKAIQQQASMKLEEWQQRRATNPHLFATTPPVYDAAPTRRQSQRRSRTLSLRGEASAQPNYDNASVPTYPNTTLSPPFASASPFFNINNGMTIPATINASAHDMDFAGAAPPTSPSVTGVLLPSGLLGDDTDTRFGPPNPSARSSPLNEPLLPGLGAPGLETYGPSSPISNPSRSPSTFASPRASTTHLPFSNPDSLIDADRRSVRSAASSMQTRGGSTTGTRFAGLFGFSRQRGKTFSDEGPTLGSLRPQESQSFPREAGDLDPIGTRRRGSHAGTWREQMHIVLRGSQPGTQSGAQPTAQPTSQTEHALEAPAQQPKRKWTVFGSKNDPWPPASMLERPSSPRPASMQSGEPAFGRAFADSRYGWATPGEIRGPLGVGAPDWGSGRGGGAWSRLPSRRPSVQYGSGSGQHGLDGAHEMEYEDEPRALQAPIGTRPVSSSQSSLRGGAGGSVTGMGRLNPAAPSFKMLFGAKGRGKGRGGEEEEVEGEEEEGLERTATAEGKESFMQKLTRKSSASMFAFPGFGKEKARRVEEGGEEGSGEKGSFESEKGAPSPLLGGPEGKDLFALHDTLQGPSHISSAQYLTEID</sequence>
<feature type="region of interest" description="Disordered" evidence="2">
    <location>
        <begin position="738"/>
        <end position="802"/>
    </location>
</feature>
<feature type="compositionally biased region" description="Polar residues" evidence="2">
    <location>
        <begin position="506"/>
        <end position="517"/>
    </location>
</feature>
<dbReference type="Pfam" id="PF00041">
    <property type="entry name" value="fn3"/>
    <property type="match status" value="1"/>
</dbReference>
<feature type="region of interest" description="Disordered" evidence="2">
    <location>
        <begin position="201"/>
        <end position="245"/>
    </location>
</feature>
<dbReference type="InterPro" id="IPR003961">
    <property type="entry name" value="FN3_dom"/>
</dbReference>
<feature type="transmembrane region" description="Helical" evidence="3">
    <location>
        <begin position="31"/>
        <end position="53"/>
    </location>
</feature>
<feature type="compositionally biased region" description="Basic and acidic residues" evidence="2">
    <location>
        <begin position="974"/>
        <end position="999"/>
    </location>
</feature>
<gene>
    <name evidence="5" type="ORF">EJ06DRAFT_547961</name>
</gene>
<keyword evidence="6" id="KW-1185">Reference proteome</keyword>
<keyword evidence="3" id="KW-0812">Transmembrane</keyword>
<dbReference type="Proteomes" id="UP000799640">
    <property type="component" value="Unassembled WGS sequence"/>
</dbReference>
<proteinExistence type="predicted"/>
<feature type="domain" description="Fibronectin type-III" evidence="4">
    <location>
        <begin position="76"/>
        <end position="165"/>
    </location>
</feature>
<feature type="region of interest" description="Disordered" evidence="2">
    <location>
        <begin position="685"/>
        <end position="725"/>
    </location>
</feature>
<dbReference type="InterPro" id="IPR013783">
    <property type="entry name" value="Ig-like_fold"/>
</dbReference>
<keyword evidence="3" id="KW-1133">Transmembrane helix</keyword>
<protein>
    <recommendedName>
        <fullName evidence="4">Fibronectin type-III domain-containing protein</fullName>
    </recommendedName>
</protein>
<accession>A0A6G1I043</accession>
<dbReference type="CDD" id="cd00063">
    <property type="entry name" value="FN3"/>
    <property type="match status" value="1"/>
</dbReference>
<feature type="region of interest" description="Disordered" evidence="2">
    <location>
        <begin position="557"/>
        <end position="673"/>
    </location>
</feature>
<feature type="compositionally biased region" description="Acidic residues" evidence="2">
    <location>
        <begin position="931"/>
        <end position="942"/>
    </location>
</feature>
<evidence type="ECO:0000313" key="6">
    <source>
        <dbReference type="Proteomes" id="UP000799640"/>
    </source>
</evidence>
<dbReference type="InterPro" id="IPR036116">
    <property type="entry name" value="FN3_sf"/>
</dbReference>
<dbReference type="PROSITE" id="PS50853">
    <property type="entry name" value="FN3"/>
    <property type="match status" value="1"/>
</dbReference>
<dbReference type="OrthoDB" id="5572782at2759"/>
<evidence type="ECO:0000256" key="3">
    <source>
        <dbReference type="SAM" id="Phobius"/>
    </source>
</evidence>